<keyword evidence="1 3" id="KW-0547">Nucleotide-binding</keyword>
<dbReference type="InterPro" id="IPR029047">
    <property type="entry name" value="HSP70_peptide-bd_sf"/>
</dbReference>
<dbReference type="PRINTS" id="PR00301">
    <property type="entry name" value="HEATSHOCK70"/>
</dbReference>
<dbReference type="AlphaFoldDB" id="A0A812Q836"/>
<keyword evidence="2 3" id="KW-0067">ATP-binding</keyword>
<gene>
    <name evidence="5" type="primary">hsp-3</name>
    <name evidence="5" type="ORF">SNAT2548_LOCUS20884</name>
</gene>
<dbReference type="Gene3D" id="3.30.420.40">
    <property type="match status" value="2"/>
</dbReference>
<proteinExistence type="inferred from homology"/>
<keyword evidence="6" id="KW-1185">Reference proteome</keyword>
<dbReference type="Gene3D" id="2.60.34.10">
    <property type="entry name" value="Substrate Binding Domain Of DNAk, Chain A, domain 1"/>
    <property type="match status" value="1"/>
</dbReference>
<reference evidence="5" key="1">
    <citation type="submission" date="2021-02" db="EMBL/GenBank/DDBJ databases">
        <authorList>
            <person name="Dougan E. K."/>
            <person name="Rhodes N."/>
            <person name="Thang M."/>
            <person name="Chan C."/>
        </authorList>
    </citation>
    <scope>NUCLEOTIDE SEQUENCE</scope>
</reference>
<evidence type="ECO:0000256" key="4">
    <source>
        <dbReference type="SAM" id="Phobius"/>
    </source>
</evidence>
<keyword evidence="4" id="KW-0472">Membrane</keyword>
<dbReference type="PROSITE" id="PS00329">
    <property type="entry name" value="HSP70_2"/>
    <property type="match status" value="1"/>
</dbReference>
<evidence type="ECO:0000256" key="2">
    <source>
        <dbReference type="ARBA" id="ARBA00022840"/>
    </source>
</evidence>
<dbReference type="Pfam" id="PF00012">
    <property type="entry name" value="HSP70"/>
    <property type="match status" value="1"/>
</dbReference>
<evidence type="ECO:0000313" key="6">
    <source>
        <dbReference type="Proteomes" id="UP000604046"/>
    </source>
</evidence>
<evidence type="ECO:0000313" key="5">
    <source>
        <dbReference type="EMBL" id="CAE7382708.1"/>
    </source>
</evidence>
<dbReference type="GO" id="GO:0140662">
    <property type="term" value="F:ATP-dependent protein folding chaperone"/>
    <property type="evidence" value="ECO:0007669"/>
    <property type="project" value="InterPro"/>
</dbReference>
<protein>
    <submittedName>
        <fullName evidence="5">Hsp-3 protein</fullName>
    </submittedName>
</protein>
<dbReference type="Proteomes" id="UP000604046">
    <property type="component" value="Unassembled WGS sequence"/>
</dbReference>
<evidence type="ECO:0000256" key="1">
    <source>
        <dbReference type="ARBA" id="ARBA00022741"/>
    </source>
</evidence>
<dbReference type="EMBL" id="CAJNDS010002228">
    <property type="protein sequence ID" value="CAE7382708.1"/>
    <property type="molecule type" value="Genomic_DNA"/>
</dbReference>
<evidence type="ECO:0000256" key="3">
    <source>
        <dbReference type="RuleBase" id="RU003322"/>
    </source>
</evidence>
<sequence length="558" mass="61063">MEVERLLDVESGRPVVRRPWMPRLAMGMATLATMAALALVLYVGAHGGLVPGNMQQLQRKWWTPWEQAADVVLGIDMGTTHSSMAVYKDQDEKVEIIENNGKPLTPSYVSFAGKDPCTGEAAKDKVMESPTQSLYNVKRLMGRDFNERAVQDMIKVVPYKIVDKSGKPVISVNDKDRTPEDVSSLLLSDMRAAAGRHLNQEVKQAVITVPGYSNDAQRRSIMAAAKSAGFTDVQLVNKGAADAVDYAFNFARGDEKLILVYDLGGGTFDATLVDWSGDGLLEVLATAGDTALGGEDFTDLTTKHLLAKFKAKHHKDMGPHSTQALRIKVADAIQALSSRHEALIQMDVDGVHFKETLTRDKFEDLNMHSFKGTLDPIKKVLKDSGRSASEVDEIVLVGSSSHIPKVKQLVKDIFHKEPKMASPTGARAKGAALVGALHRSDLLVLERMPLTVGFEDVGGTMKRLIPHNSVVPTKKAQTFKTYAPSQPTINIRVFEGERARPIDNHCLAEFDVTNIPPGPAGKQIEVDFEVDKNGILTAKAAHDAKELVVMRRGCKTRR</sequence>
<dbReference type="SUPFAM" id="SSF53067">
    <property type="entry name" value="Actin-like ATPase domain"/>
    <property type="match status" value="2"/>
</dbReference>
<dbReference type="InterPro" id="IPR018181">
    <property type="entry name" value="Heat_shock_70_CS"/>
</dbReference>
<dbReference type="Gene3D" id="3.90.640.10">
    <property type="entry name" value="Actin, Chain A, domain 4"/>
    <property type="match status" value="1"/>
</dbReference>
<dbReference type="FunFam" id="3.30.30.30:FF:000005">
    <property type="entry name" value="Heat shock protein ssb1"/>
    <property type="match status" value="1"/>
</dbReference>
<dbReference type="InterPro" id="IPR013126">
    <property type="entry name" value="Hsp_70_fam"/>
</dbReference>
<keyword evidence="4" id="KW-0812">Transmembrane</keyword>
<dbReference type="PANTHER" id="PTHR19375">
    <property type="entry name" value="HEAT SHOCK PROTEIN 70KDA"/>
    <property type="match status" value="1"/>
</dbReference>
<comment type="similarity">
    <text evidence="3">Belongs to the heat shock protein 70 family.</text>
</comment>
<dbReference type="InterPro" id="IPR043129">
    <property type="entry name" value="ATPase_NBD"/>
</dbReference>
<name>A0A812Q836_9DINO</name>
<dbReference type="GO" id="GO:0005524">
    <property type="term" value="F:ATP binding"/>
    <property type="evidence" value="ECO:0007669"/>
    <property type="project" value="UniProtKB-KW"/>
</dbReference>
<dbReference type="SUPFAM" id="SSF100920">
    <property type="entry name" value="Heat shock protein 70kD (HSP70), peptide-binding domain"/>
    <property type="match status" value="1"/>
</dbReference>
<comment type="caution">
    <text evidence="5">The sequence shown here is derived from an EMBL/GenBank/DDBJ whole genome shotgun (WGS) entry which is preliminary data.</text>
</comment>
<accession>A0A812Q836</accession>
<organism evidence="5 6">
    <name type="scientific">Symbiodinium natans</name>
    <dbReference type="NCBI Taxonomy" id="878477"/>
    <lineage>
        <taxon>Eukaryota</taxon>
        <taxon>Sar</taxon>
        <taxon>Alveolata</taxon>
        <taxon>Dinophyceae</taxon>
        <taxon>Suessiales</taxon>
        <taxon>Symbiodiniaceae</taxon>
        <taxon>Symbiodinium</taxon>
    </lineage>
</organism>
<keyword evidence="4" id="KW-1133">Transmembrane helix</keyword>
<feature type="transmembrane region" description="Helical" evidence="4">
    <location>
        <begin position="24"/>
        <end position="45"/>
    </location>
</feature>